<evidence type="ECO:0008006" key="4">
    <source>
        <dbReference type="Google" id="ProtNLM"/>
    </source>
</evidence>
<feature type="transmembrane region" description="Helical" evidence="1">
    <location>
        <begin position="132"/>
        <end position="153"/>
    </location>
</feature>
<evidence type="ECO:0000313" key="3">
    <source>
        <dbReference type="Proteomes" id="UP000239814"/>
    </source>
</evidence>
<dbReference type="InterPro" id="IPR026898">
    <property type="entry name" value="PrsW"/>
</dbReference>
<dbReference type="EMBL" id="CP027433">
    <property type="protein sequence ID" value="AVL99242.1"/>
    <property type="molecule type" value="Genomic_DNA"/>
</dbReference>
<evidence type="ECO:0000313" key="2">
    <source>
        <dbReference type="EMBL" id="AVL99242.1"/>
    </source>
</evidence>
<reference evidence="2 3" key="1">
    <citation type="submission" date="2018-03" db="EMBL/GenBank/DDBJ databases">
        <title>Characteristics and genome of n-alkane degrading marine bacteria Gordonia iterans isolated from crude oil contaminated in Tae-an, South Korea.</title>
        <authorList>
            <person name="Lee S.-S."/>
            <person name="Kim H."/>
        </authorList>
    </citation>
    <scope>NUCLEOTIDE SEQUENCE [LARGE SCALE GENOMIC DNA]</scope>
    <source>
        <strain evidence="2 3">Co17</strain>
    </source>
</reference>
<keyword evidence="1" id="KW-0472">Membrane</keyword>
<organism evidence="2 3">
    <name type="scientific">Gordonia iterans</name>
    <dbReference type="NCBI Taxonomy" id="1004901"/>
    <lineage>
        <taxon>Bacteria</taxon>
        <taxon>Bacillati</taxon>
        <taxon>Actinomycetota</taxon>
        <taxon>Actinomycetes</taxon>
        <taxon>Mycobacteriales</taxon>
        <taxon>Gordoniaceae</taxon>
        <taxon>Gordonia</taxon>
    </lineage>
</organism>
<feature type="transmembrane region" description="Helical" evidence="1">
    <location>
        <begin position="102"/>
        <end position="120"/>
    </location>
</feature>
<gene>
    <name evidence="2" type="ORF">C6V83_01935</name>
</gene>
<feature type="transmembrane region" description="Helical" evidence="1">
    <location>
        <begin position="173"/>
        <end position="197"/>
    </location>
</feature>
<dbReference type="GO" id="GO:0008233">
    <property type="term" value="F:peptidase activity"/>
    <property type="evidence" value="ECO:0007669"/>
    <property type="project" value="InterPro"/>
</dbReference>
<sequence length="265" mass="27087">MQTTLTWRTAGFGMRAAVVLGMAAAVLSIVVVVVSALDSTGSVVGIAAAATVVCGCLFAVVGVLVVPRGALTRAPMVAALCWGAFVAPSLASFFSVSGATWAIAPFIEETLKLCGVVLVLRWFGQVTAVRGFAVGFVVGAAFEIYENILYILIPDVPPAPGAEAGGALETAAIRLVAGFGLHAMTVSITGAAVGYLIARTGRAVGKLSGLALGAVVLVHLIWNFGYVAGFVWVLLMGLDYVALVVAFFVVRKRAMAASPPTEASA</sequence>
<protein>
    <recommendedName>
        <fullName evidence="4">PrsW family intramembrane metalloprotease</fullName>
    </recommendedName>
</protein>
<accession>A0A2S0KC28</accession>
<proteinExistence type="predicted"/>
<dbReference type="OrthoDB" id="9785431at2"/>
<evidence type="ECO:0000256" key="1">
    <source>
        <dbReference type="SAM" id="Phobius"/>
    </source>
</evidence>
<feature type="transmembrane region" description="Helical" evidence="1">
    <location>
        <begin position="77"/>
        <end position="96"/>
    </location>
</feature>
<dbReference type="AlphaFoldDB" id="A0A2S0KC28"/>
<feature type="transmembrane region" description="Helical" evidence="1">
    <location>
        <begin position="43"/>
        <end position="65"/>
    </location>
</feature>
<keyword evidence="3" id="KW-1185">Reference proteome</keyword>
<feature type="transmembrane region" description="Helical" evidence="1">
    <location>
        <begin position="230"/>
        <end position="250"/>
    </location>
</feature>
<dbReference type="Pfam" id="PF13367">
    <property type="entry name" value="PrsW-protease"/>
    <property type="match status" value="1"/>
</dbReference>
<dbReference type="Proteomes" id="UP000239814">
    <property type="component" value="Chromosome"/>
</dbReference>
<feature type="transmembrane region" description="Helical" evidence="1">
    <location>
        <begin position="12"/>
        <end position="37"/>
    </location>
</feature>
<keyword evidence="1" id="KW-0812">Transmembrane</keyword>
<keyword evidence="1" id="KW-1133">Transmembrane helix</keyword>
<feature type="transmembrane region" description="Helical" evidence="1">
    <location>
        <begin position="204"/>
        <end position="224"/>
    </location>
</feature>
<dbReference type="KEGG" id="git:C6V83_01935"/>
<dbReference type="RefSeq" id="WP_105940977.1">
    <property type="nucleotide sequence ID" value="NZ_CP027433.1"/>
</dbReference>
<name>A0A2S0KC28_9ACTN</name>